<dbReference type="SMART" id="SM00829">
    <property type="entry name" value="PKS_ER"/>
    <property type="match status" value="1"/>
</dbReference>
<dbReference type="Gene3D" id="3.90.180.10">
    <property type="entry name" value="Medium-chain alcohol dehydrogenases, catalytic domain"/>
    <property type="match status" value="1"/>
</dbReference>
<dbReference type="CDD" id="cd05288">
    <property type="entry name" value="PGDH"/>
    <property type="match status" value="1"/>
</dbReference>
<proteinExistence type="predicted"/>
<gene>
    <name evidence="3" type="ORF">CFK38_09905</name>
</gene>
<feature type="domain" description="Enoyl reductase (ER)" evidence="2">
    <location>
        <begin position="14"/>
        <end position="327"/>
    </location>
</feature>
<keyword evidence="4" id="KW-1185">Reference proteome</keyword>
<dbReference type="InterPro" id="IPR013149">
    <property type="entry name" value="ADH-like_C"/>
</dbReference>
<keyword evidence="1" id="KW-0560">Oxidoreductase</keyword>
<evidence type="ECO:0000313" key="3">
    <source>
        <dbReference type="EMBL" id="ATG51800.1"/>
    </source>
</evidence>
<dbReference type="OrthoDB" id="9805663at2"/>
<dbReference type="SUPFAM" id="SSF50129">
    <property type="entry name" value="GroES-like"/>
    <property type="match status" value="1"/>
</dbReference>
<dbReference type="InterPro" id="IPR036291">
    <property type="entry name" value="NAD(P)-bd_dom_sf"/>
</dbReference>
<dbReference type="KEGG" id="brz:CFK38_09905"/>
<dbReference type="GO" id="GO:0016628">
    <property type="term" value="F:oxidoreductase activity, acting on the CH-CH group of donors, NAD or NADP as acceptor"/>
    <property type="evidence" value="ECO:0007669"/>
    <property type="project" value="InterPro"/>
</dbReference>
<accession>A0A291GNZ1</accession>
<organism evidence="3 4">
    <name type="scientific">Brachybacterium vulturis</name>
    <dbReference type="NCBI Taxonomy" id="2017484"/>
    <lineage>
        <taxon>Bacteria</taxon>
        <taxon>Bacillati</taxon>
        <taxon>Actinomycetota</taxon>
        <taxon>Actinomycetes</taxon>
        <taxon>Micrococcales</taxon>
        <taxon>Dermabacteraceae</taxon>
        <taxon>Brachybacterium</taxon>
    </lineage>
</organism>
<dbReference type="InterPro" id="IPR020843">
    <property type="entry name" value="ER"/>
</dbReference>
<reference evidence="4" key="1">
    <citation type="submission" date="2017-09" db="EMBL/GenBank/DDBJ databases">
        <title>Brachybacterium sp. VM2412.</title>
        <authorList>
            <person name="Tak E.J."/>
            <person name="Bae J.-W."/>
        </authorList>
    </citation>
    <scope>NUCLEOTIDE SEQUENCE [LARGE SCALE GENOMIC DNA]</scope>
    <source>
        <strain evidence="4">VM2412</strain>
    </source>
</reference>
<dbReference type="InterPro" id="IPR011032">
    <property type="entry name" value="GroES-like_sf"/>
</dbReference>
<dbReference type="InterPro" id="IPR041694">
    <property type="entry name" value="ADH_N_2"/>
</dbReference>
<dbReference type="Proteomes" id="UP000218165">
    <property type="component" value="Chromosome"/>
</dbReference>
<protein>
    <submittedName>
        <fullName evidence="3">NADP-dependent oxidoreductase</fullName>
    </submittedName>
</protein>
<dbReference type="Pfam" id="PF00107">
    <property type="entry name" value="ADH_zinc_N"/>
    <property type="match status" value="1"/>
</dbReference>
<sequence length="333" mass="34557">MISREVQLVAVPDGSVRAESFGVFETEVDAPGDQQVLVELRRLGLNAGLAHRLGGEGTAYGPGIGVGDVPSSDAVVEVLESAAEGFAPGDLAVAKVPWCTAAVVDADQLRRIDRATPEQDLEAYLTVLGHVGFTAYTGLIHIGEVRPEDIVCVSGAAGGVGSCVVQFAKARGASVIGVAGSAEKVALLTDVLGADRAINRHDGPAAELLRDASPDGIDLYYDNVGGEQLDAALEVLNARGRIVICGAVAAGSGGPSNYRRMIYQELSMRGFTVTAHEDLRAQFESEVGGWLREGAVRSLHTVFDGIDRVPEAFASLLAGGSSGRVIVAVDGPR</sequence>
<dbReference type="RefSeq" id="WP_096802920.1">
    <property type="nucleotide sequence ID" value="NZ_CP023563.1"/>
</dbReference>
<dbReference type="SUPFAM" id="SSF51735">
    <property type="entry name" value="NAD(P)-binding Rossmann-fold domains"/>
    <property type="match status" value="1"/>
</dbReference>
<dbReference type="FunFam" id="3.40.50.720:FF:000121">
    <property type="entry name" value="Prostaglandin reductase 2"/>
    <property type="match status" value="1"/>
</dbReference>
<dbReference type="Pfam" id="PF16884">
    <property type="entry name" value="ADH_N_2"/>
    <property type="match status" value="1"/>
</dbReference>
<dbReference type="AlphaFoldDB" id="A0A291GNZ1"/>
<dbReference type="PANTHER" id="PTHR43205:SF7">
    <property type="entry name" value="PROSTAGLANDIN REDUCTASE 1"/>
    <property type="match status" value="1"/>
</dbReference>
<dbReference type="Gene3D" id="3.40.50.720">
    <property type="entry name" value="NAD(P)-binding Rossmann-like Domain"/>
    <property type="match status" value="1"/>
</dbReference>
<name>A0A291GNZ1_9MICO</name>
<dbReference type="InterPro" id="IPR045010">
    <property type="entry name" value="MDR_fam"/>
</dbReference>
<dbReference type="EMBL" id="CP023563">
    <property type="protein sequence ID" value="ATG51800.1"/>
    <property type="molecule type" value="Genomic_DNA"/>
</dbReference>
<dbReference type="PANTHER" id="PTHR43205">
    <property type="entry name" value="PROSTAGLANDIN REDUCTASE"/>
    <property type="match status" value="1"/>
</dbReference>
<evidence type="ECO:0000313" key="4">
    <source>
        <dbReference type="Proteomes" id="UP000218165"/>
    </source>
</evidence>
<evidence type="ECO:0000259" key="2">
    <source>
        <dbReference type="SMART" id="SM00829"/>
    </source>
</evidence>
<evidence type="ECO:0000256" key="1">
    <source>
        <dbReference type="ARBA" id="ARBA00023002"/>
    </source>
</evidence>